<proteinExistence type="predicted"/>
<dbReference type="SUPFAM" id="SSF56281">
    <property type="entry name" value="Metallo-hydrolase/oxidoreductase"/>
    <property type="match status" value="1"/>
</dbReference>
<dbReference type="GeneID" id="97242101"/>
<accession>A0A162K6N7</accession>
<protein>
    <recommendedName>
        <fullName evidence="3">DUF4336 domain-containing protein</fullName>
    </recommendedName>
</protein>
<dbReference type="EMBL" id="LPZR01000196">
    <property type="protein sequence ID" value="KYO50579.1"/>
    <property type="molecule type" value="Genomic_DNA"/>
</dbReference>
<gene>
    <name evidence="1" type="ORF">AUP44_12455</name>
</gene>
<dbReference type="RefSeq" id="WP_062767844.1">
    <property type="nucleotide sequence ID" value="NZ_CP121045.1"/>
</dbReference>
<name>A0A162K6N7_9PROT</name>
<evidence type="ECO:0000313" key="2">
    <source>
        <dbReference type="Proteomes" id="UP000075787"/>
    </source>
</evidence>
<organism evidence="1 2">
    <name type="scientific">Tistrella mobilis</name>
    <dbReference type="NCBI Taxonomy" id="171437"/>
    <lineage>
        <taxon>Bacteria</taxon>
        <taxon>Pseudomonadati</taxon>
        <taxon>Pseudomonadota</taxon>
        <taxon>Alphaproteobacteria</taxon>
        <taxon>Geminicoccales</taxon>
        <taxon>Geminicoccaceae</taxon>
        <taxon>Tistrella</taxon>
    </lineage>
</organism>
<evidence type="ECO:0008006" key="3">
    <source>
        <dbReference type="Google" id="ProtNLM"/>
    </source>
</evidence>
<dbReference type="PANTHER" id="PTHR33835:SF1">
    <property type="entry name" value="METALLO-BETA-LACTAMASE DOMAIN-CONTAINING PROTEIN"/>
    <property type="match status" value="1"/>
</dbReference>
<dbReference type="InterPro" id="IPR036866">
    <property type="entry name" value="RibonucZ/Hydroxyglut_hydro"/>
</dbReference>
<comment type="caution">
    <text evidence="1">The sequence shown here is derived from an EMBL/GenBank/DDBJ whole genome shotgun (WGS) entry which is preliminary data.</text>
</comment>
<dbReference type="AlphaFoldDB" id="A0A162K6N7"/>
<dbReference type="OrthoDB" id="450111at2"/>
<evidence type="ECO:0000313" key="1">
    <source>
        <dbReference type="EMBL" id="KYO50579.1"/>
    </source>
</evidence>
<reference evidence="1 2" key="1">
    <citation type="submission" date="2015-12" db="EMBL/GenBank/DDBJ databases">
        <title>Genome sequence of Tistrella mobilis MCCC 1A02139.</title>
        <authorList>
            <person name="Lu L."/>
            <person name="Lai Q."/>
            <person name="Shao Z."/>
            <person name="Qian P."/>
        </authorList>
    </citation>
    <scope>NUCLEOTIDE SEQUENCE [LARGE SCALE GENOMIC DNA]</scope>
    <source>
        <strain evidence="1 2">MCCC 1A02139</strain>
    </source>
</reference>
<sequence>MRATYDPLFTLKPVAEDVWIVDGPVIRYGMPWPKIPFPTRTTIIRLPDGRLFVHSPTELTPELRAAIDRIGRPAWIIGPNRIHYWWIPDWAAAWPEAVVYLAPRIPEQAGDRIRGPFRPLDGPGPYPWDGVLDTMPVAGDFMTEIVFFHRPSRTLILTDLIENFERERLGSPLLCIACRLGGVLAPHGSMPRDMRLTFRHNRAGLKSAVETMIGQAPERVILAHGRWFETDGTARLRQSFSWLLS</sequence>
<dbReference type="Proteomes" id="UP000075787">
    <property type="component" value="Unassembled WGS sequence"/>
</dbReference>
<dbReference type="PANTHER" id="PTHR33835">
    <property type="entry name" value="YALI0C07656P"/>
    <property type="match status" value="1"/>
</dbReference>
<dbReference type="InterPro" id="IPR025638">
    <property type="entry name" value="DUF4336"/>
</dbReference>